<evidence type="ECO:0000313" key="2">
    <source>
        <dbReference type="EMBL" id="CDO55655.1"/>
    </source>
</evidence>
<feature type="compositionally biased region" description="Low complexity" evidence="1">
    <location>
        <begin position="422"/>
        <end position="445"/>
    </location>
</feature>
<reference evidence="2" key="1">
    <citation type="submission" date="2014-03" db="EMBL/GenBank/DDBJ databases">
        <authorList>
            <person name="Casaregola S."/>
        </authorList>
    </citation>
    <scope>NUCLEOTIDE SEQUENCE [LARGE SCALE GENOMIC DNA]</scope>
    <source>
        <strain evidence="2">CLIB 918</strain>
    </source>
</reference>
<dbReference type="PANTHER" id="PTHR38406:SF1">
    <property type="entry name" value="TRANSCRIPTIONAL REPRESSOR OPI1"/>
    <property type="match status" value="1"/>
</dbReference>
<evidence type="ECO:0000256" key="1">
    <source>
        <dbReference type="SAM" id="MobiDB-lite"/>
    </source>
</evidence>
<sequence length="445" mass="49446">MSSTTPPLSSSSSTAVFNSTSDLPDPDLHLAAEALESLRSTPNTLNSGRQQTSVSPPPNNSFKNSIVLPPISTANSRHHHLTYNHRHSPYHSRSSSFSDHPDQPSSPQEPPPKKSKYPNFLNPLVSSAVKAYKNSKSFSPRFRERAERLESVISSRMSTTQNSPSNALPPLRQPQQELDLSQDQQFPTNNSAGSNSEGLSKWLVTATSLATSLSYENRQRLRYCLHLLKLANNHIATKVNQLQDLVQDEKNTASYEEKKNLFIQTVENIKKDIIWTIRKVVSALSTYAGNSLPEPARSHVRSYILRLPQRWVTSLSTDGTATPTSTAASSSASTNSGAFKLFNRKQMSPPLDPSERSLSTDSDTSTLMSPTGSIDQQQQSSSTNTEIAYRVLSLANEALDMLDSIINIFDSTLERANQWCDQQQQQQQQQQHEQEPGQPEKQQQL</sequence>
<keyword evidence="3" id="KW-1185">Reference proteome</keyword>
<feature type="compositionally biased region" description="Polar residues" evidence="1">
    <location>
        <begin position="368"/>
        <end position="383"/>
    </location>
</feature>
<dbReference type="Proteomes" id="UP000242525">
    <property type="component" value="Unassembled WGS sequence"/>
</dbReference>
<accession>A0A0J9XDQ7</accession>
<dbReference type="PANTHER" id="PTHR38406">
    <property type="entry name" value="TRANSCRIPTIONAL REPRESSOR OPI1"/>
    <property type="match status" value="1"/>
</dbReference>
<dbReference type="EMBL" id="CCBN010000012">
    <property type="protein sequence ID" value="CDO55655.1"/>
    <property type="molecule type" value="Genomic_DNA"/>
</dbReference>
<feature type="compositionally biased region" description="Polar residues" evidence="1">
    <location>
        <begin position="38"/>
        <end position="64"/>
    </location>
</feature>
<dbReference type="GO" id="GO:0005634">
    <property type="term" value="C:nucleus"/>
    <property type="evidence" value="ECO:0007669"/>
    <property type="project" value="TreeGrafter"/>
</dbReference>
<dbReference type="AlphaFoldDB" id="A0A0J9XDQ7"/>
<dbReference type="STRING" id="1173061.A0A0J9XDQ7"/>
<dbReference type="OrthoDB" id="2441642at2759"/>
<protein>
    <submittedName>
        <fullName evidence="2">Similar to Saccharomyces cerevisiae YHL020C OPI1 Transcriptional regulator of a variety of genes</fullName>
    </submittedName>
</protein>
<evidence type="ECO:0000313" key="3">
    <source>
        <dbReference type="Proteomes" id="UP000242525"/>
    </source>
</evidence>
<feature type="region of interest" description="Disordered" evidence="1">
    <location>
        <begin position="420"/>
        <end position="445"/>
    </location>
</feature>
<dbReference type="GO" id="GO:0030968">
    <property type="term" value="P:endoplasmic reticulum unfolded protein response"/>
    <property type="evidence" value="ECO:0007669"/>
    <property type="project" value="TreeGrafter"/>
</dbReference>
<comment type="caution">
    <text evidence="2">The sequence shown here is derived from an EMBL/GenBank/DDBJ whole genome shotgun (WGS) entry which is preliminary data.</text>
</comment>
<organism evidence="2 3">
    <name type="scientific">Geotrichum candidum</name>
    <name type="common">Oospora lactis</name>
    <name type="synonym">Dipodascus geotrichum</name>
    <dbReference type="NCBI Taxonomy" id="1173061"/>
    <lineage>
        <taxon>Eukaryota</taxon>
        <taxon>Fungi</taxon>
        <taxon>Dikarya</taxon>
        <taxon>Ascomycota</taxon>
        <taxon>Saccharomycotina</taxon>
        <taxon>Dipodascomycetes</taxon>
        <taxon>Dipodascales</taxon>
        <taxon>Dipodascaceae</taxon>
        <taxon>Geotrichum</taxon>
    </lineage>
</organism>
<dbReference type="InterPro" id="IPR013927">
    <property type="entry name" value="TF_Opi1_Ccg-8"/>
</dbReference>
<dbReference type="GO" id="GO:0005783">
    <property type="term" value="C:endoplasmic reticulum"/>
    <property type="evidence" value="ECO:0007669"/>
    <property type="project" value="TreeGrafter"/>
</dbReference>
<feature type="region of interest" description="Disordered" evidence="1">
    <location>
        <begin position="1"/>
        <end position="120"/>
    </location>
</feature>
<feature type="compositionally biased region" description="Basic residues" evidence="1">
    <location>
        <begin position="76"/>
        <end position="90"/>
    </location>
</feature>
<proteinExistence type="predicted"/>
<dbReference type="Pfam" id="PF08618">
    <property type="entry name" value="Opi1"/>
    <property type="match status" value="1"/>
</dbReference>
<dbReference type="GO" id="GO:0008654">
    <property type="term" value="P:phospholipid biosynthetic process"/>
    <property type="evidence" value="ECO:0007669"/>
    <property type="project" value="TreeGrafter"/>
</dbReference>
<feature type="region of interest" description="Disordered" evidence="1">
    <location>
        <begin position="339"/>
        <end position="383"/>
    </location>
</feature>
<feature type="compositionally biased region" description="Low complexity" evidence="1">
    <location>
        <begin position="1"/>
        <end position="13"/>
    </location>
</feature>
<feature type="compositionally biased region" description="Low complexity" evidence="1">
    <location>
        <begin position="357"/>
        <end position="367"/>
    </location>
</feature>
<dbReference type="GO" id="GO:0006357">
    <property type="term" value="P:regulation of transcription by RNA polymerase II"/>
    <property type="evidence" value="ECO:0007669"/>
    <property type="project" value="TreeGrafter"/>
</dbReference>
<dbReference type="GO" id="GO:0003714">
    <property type="term" value="F:transcription corepressor activity"/>
    <property type="evidence" value="ECO:0007669"/>
    <property type="project" value="InterPro"/>
</dbReference>
<feature type="compositionally biased region" description="Low complexity" evidence="1">
    <location>
        <begin position="91"/>
        <end position="106"/>
    </location>
</feature>
<name>A0A0J9XDQ7_GEOCN</name>
<gene>
    <name evidence="2" type="ORF">BN980_GECA12s00439g</name>
</gene>